<keyword evidence="4" id="KW-0472">Membrane</keyword>
<dbReference type="EMBL" id="KQ087183">
    <property type="protein sequence ID" value="KLT45111.1"/>
    <property type="molecule type" value="Genomic_DNA"/>
</dbReference>
<dbReference type="Pfam" id="PF12796">
    <property type="entry name" value="Ank_2"/>
    <property type="match status" value="1"/>
</dbReference>
<organism evidence="5 6">
    <name type="scientific">Cutaneotrichosporon oleaginosum</name>
    <dbReference type="NCBI Taxonomy" id="879819"/>
    <lineage>
        <taxon>Eukaryota</taxon>
        <taxon>Fungi</taxon>
        <taxon>Dikarya</taxon>
        <taxon>Basidiomycota</taxon>
        <taxon>Agaricomycotina</taxon>
        <taxon>Tremellomycetes</taxon>
        <taxon>Trichosporonales</taxon>
        <taxon>Trichosporonaceae</taxon>
        <taxon>Cutaneotrichosporon</taxon>
    </lineage>
</organism>
<protein>
    <submittedName>
        <fullName evidence="5">Uncharacterized protein</fullName>
    </submittedName>
</protein>
<evidence type="ECO:0000313" key="5">
    <source>
        <dbReference type="EMBL" id="KLT45111.1"/>
    </source>
</evidence>
<dbReference type="SUPFAM" id="SSF48403">
    <property type="entry name" value="Ankyrin repeat"/>
    <property type="match status" value="1"/>
</dbReference>
<feature type="repeat" description="ANK" evidence="3">
    <location>
        <begin position="157"/>
        <end position="183"/>
    </location>
</feature>
<reference evidence="5 6" key="1">
    <citation type="submission" date="2015-03" db="EMBL/GenBank/DDBJ databases">
        <title>Genomics and transcriptomics of the oil-accumulating basidiomycete yeast T. oleaginosus allow insights into substrate utilization and the diverse evolutionary trajectories of mating systems in fungi.</title>
        <authorList>
            <consortium name="DOE Joint Genome Institute"/>
            <person name="Kourist R."/>
            <person name="Kracht O."/>
            <person name="Bracharz F."/>
            <person name="Lipzen A."/>
            <person name="Nolan M."/>
            <person name="Ohm R."/>
            <person name="Grigoriev I."/>
            <person name="Sun S."/>
            <person name="Heitman J."/>
            <person name="Bruck T."/>
            <person name="Nowrousian M."/>
        </authorList>
    </citation>
    <scope>NUCLEOTIDE SEQUENCE [LARGE SCALE GENOMIC DNA]</scope>
    <source>
        <strain evidence="5 6">IBC0246</strain>
    </source>
</reference>
<keyword evidence="2 3" id="KW-0040">ANK repeat</keyword>
<keyword evidence="4" id="KW-1133">Transmembrane helix</keyword>
<dbReference type="PROSITE" id="PS50297">
    <property type="entry name" value="ANK_REP_REGION"/>
    <property type="match status" value="2"/>
</dbReference>
<dbReference type="SMART" id="SM00248">
    <property type="entry name" value="ANK"/>
    <property type="match status" value="4"/>
</dbReference>
<dbReference type="InterPro" id="IPR002110">
    <property type="entry name" value="Ankyrin_rpt"/>
</dbReference>
<accession>A0A0J0XVM1</accession>
<dbReference type="PANTHER" id="PTHR24173:SF74">
    <property type="entry name" value="ANKYRIN REPEAT DOMAIN-CONTAINING PROTEIN 16"/>
    <property type="match status" value="1"/>
</dbReference>
<dbReference type="OrthoDB" id="2891447at2759"/>
<dbReference type="PROSITE" id="PS50088">
    <property type="entry name" value="ANK_REPEAT"/>
    <property type="match status" value="2"/>
</dbReference>
<sequence length="554" mass="61237">MPVTPDEFRTHANAFDAAFADSMREQFGDGVPAYGAAHFSFDDVQDTPGLPISDYAWKGICTPETKRRQRIVEVFHQAIATKNTEVVHTMVNRGFVSPDVPAEDGSTPLAAAVDARNLLMAKLLLDLGADVNLVAARRDQHLPRWRRKRHGVTPPERQRTPLMLAAAEGQLAMLRLLLDAGADDALVAPDGQTALRLAADAGHRDLVDALPARRGGAWRRWRHHNERSVYRARSAVMALYYFARFFVWDVPKYFLWTVPKRVGERMGRGAKWLWAETKVLVDELAGALRREIKLLPGRLRAAAAWMLEQIRAMPARINRGSKAFARFARAAGSAAWEVIKATPAWVAEQGRRAAVAAGYVARWTADAATWTGRKLAATPGALWRATKTTARWTRDFLKATAKLLWRMIKALPAALAVVWAWIKTSSVAIGNALVALLAKPIALLHTAAMAVISLLQRARNVTLRDLWNAFIAMMAAIANVPRQIWHALTALQEVSFKVFAKLFGLLGVVVWAIGWVVVQIVLYIPRQLGVILVAAGSSVKKGGHEVAVWINPKY</sequence>
<feature type="transmembrane region" description="Helical" evidence="4">
    <location>
        <begin position="403"/>
        <end position="422"/>
    </location>
</feature>
<evidence type="ECO:0000313" key="6">
    <source>
        <dbReference type="Proteomes" id="UP000053611"/>
    </source>
</evidence>
<proteinExistence type="predicted"/>
<dbReference type="Pfam" id="PF00023">
    <property type="entry name" value="Ank"/>
    <property type="match status" value="1"/>
</dbReference>
<feature type="repeat" description="ANK" evidence="3">
    <location>
        <begin position="104"/>
        <end position="136"/>
    </location>
</feature>
<dbReference type="RefSeq" id="XP_018281602.1">
    <property type="nucleotide sequence ID" value="XM_018426403.1"/>
</dbReference>
<keyword evidence="6" id="KW-1185">Reference proteome</keyword>
<name>A0A0J0XVM1_9TREE</name>
<keyword evidence="4" id="KW-0812">Transmembrane</keyword>
<evidence type="ECO:0000256" key="4">
    <source>
        <dbReference type="SAM" id="Phobius"/>
    </source>
</evidence>
<feature type="transmembrane region" description="Helical" evidence="4">
    <location>
        <begin position="505"/>
        <end position="524"/>
    </location>
</feature>
<feature type="transmembrane region" description="Helical" evidence="4">
    <location>
        <begin position="428"/>
        <end position="454"/>
    </location>
</feature>
<evidence type="ECO:0000256" key="3">
    <source>
        <dbReference type="PROSITE-ProRule" id="PRU00023"/>
    </source>
</evidence>
<dbReference type="PANTHER" id="PTHR24173">
    <property type="entry name" value="ANKYRIN REPEAT CONTAINING"/>
    <property type="match status" value="1"/>
</dbReference>
<gene>
    <name evidence="5" type="ORF">CC85DRAFT_326021</name>
</gene>
<evidence type="ECO:0000256" key="2">
    <source>
        <dbReference type="ARBA" id="ARBA00023043"/>
    </source>
</evidence>
<keyword evidence="1" id="KW-0677">Repeat</keyword>
<dbReference type="Gene3D" id="1.25.40.20">
    <property type="entry name" value="Ankyrin repeat-containing domain"/>
    <property type="match status" value="1"/>
</dbReference>
<dbReference type="GeneID" id="28987006"/>
<dbReference type="InterPro" id="IPR036770">
    <property type="entry name" value="Ankyrin_rpt-contain_sf"/>
</dbReference>
<evidence type="ECO:0000256" key="1">
    <source>
        <dbReference type="ARBA" id="ARBA00022737"/>
    </source>
</evidence>
<dbReference type="AlphaFoldDB" id="A0A0J0XVM1"/>
<dbReference type="STRING" id="879819.A0A0J0XVM1"/>
<feature type="transmembrane region" description="Helical" evidence="4">
    <location>
        <begin position="466"/>
        <end position="485"/>
    </location>
</feature>
<dbReference type="Proteomes" id="UP000053611">
    <property type="component" value="Unassembled WGS sequence"/>
</dbReference>